<keyword evidence="7" id="KW-0472">Membrane</keyword>
<keyword evidence="5" id="KW-0175">Coiled coil</keyword>
<keyword evidence="1" id="KW-0134">Cell wall</keyword>
<evidence type="ECO:0000256" key="7">
    <source>
        <dbReference type="SAM" id="Phobius"/>
    </source>
</evidence>
<dbReference type="AlphaFoldDB" id="A0A380JDG1"/>
<evidence type="ECO:0000313" key="10">
    <source>
        <dbReference type="EMBL" id="SUN36012.1"/>
    </source>
</evidence>
<dbReference type="PROSITE" id="PS50847">
    <property type="entry name" value="GRAM_POS_ANCHORING"/>
    <property type="match status" value="1"/>
</dbReference>
<feature type="compositionally biased region" description="Polar residues" evidence="6">
    <location>
        <begin position="32"/>
        <end position="42"/>
    </location>
</feature>
<feature type="coiled-coil region" evidence="5">
    <location>
        <begin position="163"/>
        <end position="193"/>
    </location>
</feature>
<feature type="signal peptide" evidence="8">
    <location>
        <begin position="1"/>
        <end position="27"/>
    </location>
</feature>
<keyword evidence="4" id="KW-0572">Peptidoglycan-anchor</keyword>
<evidence type="ECO:0000259" key="9">
    <source>
        <dbReference type="PROSITE" id="PS50847"/>
    </source>
</evidence>
<dbReference type="InterPro" id="IPR013574">
    <property type="entry name" value="Glucan-bd_C/Surface_Ag-I/II_V"/>
</dbReference>
<dbReference type="Proteomes" id="UP000254082">
    <property type="component" value="Unassembled WGS sequence"/>
</dbReference>
<dbReference type="InterPro" id="IPR019931">
    <property type="entry name" value="LPXTG_anchor"/>
</dbReference>
<feature type="compositionally biased region" description="Polar residues" evidence="6">
    <location>
        <begin position="69"/>
        <end position="85"/>
    </location>
</feature>
<evidence type="ECO:0000256" key="3">
    <source>
        <dbReference type="ARBA" id="ARBA00022729"/>
    </source>
</evidence>
<feature type="domain" description="Gram-positive cocci surface proteins LPxTG" evidence="9">
    <location>
        <begin position="567"/>
        <end position="602"/>
    </location>
</feature>
<name>A0A380JDG1_STRDO</name>
<keyword evidence="7" id="KW-0812">Transmembrane</keyword>
<feature type="region of interest" description="Disordered" evidence="6">
    <location>
        <begin position="29"/>
        <end position="85"/>
    </location>
</feature>
<feature type="region of interest" description="Disordered" evidence="6">
    <location>
        <begin position="528"/>
        <end position="573"/>
    </location>
</feature>
<feature type="compositionally biased region" description="Polar residues" evidence="6">
    <location>
        <begin position="553"/>
        <end position="567"/>
    </location>
</feature>
<protein>
    <submittedName>
        <fullName evidence="10">Glucan-binding protein C</fullName>
    </submittedName>
</protein>
<dbReference type="NCBIfam" id="TIGR01167">
    <property type="entry name" value="LPXTG_anchor"/>
    <property type="match status" value="1"/>
</dbReference>
<keyword evidence="7" id="KW-1133">Transmembrane helix</keyword>
<dbReference type="Pfam" id="PF00746">
    <property type="entry name" value="Gram_pos_anchor"/>
    <property type="match status" value="1"/>
</dbReference>
<dbReference type="EMBL" id="UHFA01000002">
    <property type="protein sequence ID" value="SUN36012.1"/>
    <property type="molecule type" value="Genomic_DNA"/>
</dbReference>
<dbReference type="InterPro" id="IPR036234">
    <property type="entry name" value="SA_I/II_PAC_V_sf"/>
</dbReference>
<dbReference type="Pfam" id="PF08363">
    <property type="entry name" value="GbpC"/>
    <property type="match status" value="1"/>
</dbReference>
<accession>A0A380JDG1</accession>
<keyword evidence="11" id="KW-1185">Reference proteome</keyword>
<evidence type="ECO:0000256" key="2">
    <source>
        <dbReference type="ARBA" id="ARBA00022525"/>
    </source>
</evidence>
<gene>
    <name evidence="10" type="primary">gbpC_2</name>
    <name evidence="10" type="ORF">NCTC11391_01055</name>
</gene>
<dbReference type="OrthoDB" id="2208833at2"/>
<evidence type="ECO:0000256" key="4">
    <source>
        <dbReference type="ARBA" id="ARBA00023088"/>
    </source>
</evidence>
<sequence length="602" mass="65024">MSKKLKSYTLFSGLLLATALIANPAFADENQARTPNPDQNQVQGGQSNQAQAKQNQSSQDQNSGQVSSEQTQVTPVPNQAGNQTADTTYQVTSKELTDALASVDSFNQKNKLSGYQAVTVEEGQAQNQPSVTAADQDNKAQAKAIQEQLTAYQSEVDGLPAKQDQYQKDLAAYKDKQTEYQAQKAAYDDYKKQVEAGVDAGKIEKAQGLIYKSEPNALISLEGVDQYLTKEAVEAHSSDGFLDQFNTDKYKDPATDTYKAEEFTKNNPYSGKEDVRFKMKAGDTVTATYTGLENSYYDGKKLSKVVVTYKLNNSTNNENDAIVQLFHDPTKTIVIGAQTVKTGPDNNISVTIQPTFYDDAGNPVDLSDNKAIMGLSSLNHWTTEFGDHVEKVTVGGNDYIQIPGSSVQNHDGQAYSAQENQNKTNGATFNGEGDDGWDNIAEDGSPRSKTAYYGSGAMTYKGQPFIITVGGNNAVESGKSLPTNIWFSANSVVNVPQDPGQPPLEPQAPSLKGPKVTWHKNLVTVAQEAPQKPQTLEKAQPQKPAQVWEMKTSGPQASQPATKSASLPETGDRPSYGLAAFGAGILAFTLATTLATAKRKED</sequence>
<keyword evidence="2" id="KW-0964">Secreted</keyword>
<feature type="chain" id="PRO_5016582472" evidence="8">
    <location>
        <begin position="28"/>
        <end position="602"/>
    </location>
</feature>
<reference evidence="10 11" key="1">
    <citation type="submission" date="2018-06" db="EMBL/GenBank/DDBJ databases">
        <authorList>
            <consortium name="Pathogen Informatics"/>
            <person name="Doyle S."/>
        </authorList>
    </citation>
    <scope>NUCLEOTIDE SEQUENCE [LARGE SCALE GENOMIC DNA]</scope>
    <source>
        <strain evidence="11">NCTC 11391</strain>
    </source>
</reference>
<proteinExistence type="predicted"/>
<dbReference type="RefSeq" id="WP_003000419.1">
    <property type="nucleotide sequence ID" value="NZ_UHFA01000002.1"/>
</dbReference>
<evidence type="ECO:0000256" key="6">
    <source>
        <dbReference type="SAM" id="MobiDB-lite"/>
    </source>
</evidence>
<evidence type="ECO:0000256" key="1">
    <source>
        <dbReference type="ARBA" id="ARBA00022512"/>
    </source>
</evidence>
<organism evidence="10 11">
    <name type="scientific">Streptococcus downei MFe28</name>
    <dbReference type="NCBI Taxonomy" id="764290"/>
    <lineage>
        <taxon>Bacteria</taxon>
        <taxon>Bacillati</taxon>
        <taxon>Bacillota</taxon>
        <taxon>Bacilli</taxon>
        <taxon>Lactobacillales</taxon>
        <taxon>Streptococcaceae</taxon>
        <taxon>Streptococcus</taxon>
    </lineage>
</organism>
<evidence type="ECO:0000256" key="5">
    <source>
        <dbReference type="SAM" id="Coils"/>
    </source>
</evidence>
<dbReference type="SUPFAM" id="SSF74914">
    <property type="entry name" value="V-region of surface antigen I/II (SA I/II, PAC)"/>
    <property type="match status" value="1"/>
</dbReference>
<feature type="compositionally biased region" description="Low complexity" evidence="6">
    <location>
        <begin position="43"/>
        <end position="68"/>
    </location>
</feature>
<feature type="transmembrane region" description="Helical" evidence="7">
    <location>
        <begin position="576"/>
        <end position="597"/>
    </location>
</feature>
<dbReference type="Gene3D" id="2.60.530.10">
    <property type="entry name" value="Major cell-surface adhesin PAc"/>
    <property type="match status" value="1"/>
</dbReference>
<evidence type="ECO:0000256" key="8">
    <source>
        <dbReference type="SAM" id="SignalP"/>
    </source>
</evidence>
<evidence type="ECO:0000313" key="11">
    <source>
        <dbReference type="Proteomes" id="UP000254082"/>
    </source>
</evidence>
<keyword evidence="3 8" id="KW-0732">Signal</keyword>